<dbReference type="PANTHER" id="PTHR13847">
    <property type="entry name" value="SARCOSINE DEHYDROGENASE-RELATED"/>
    <property type="match status" value="1"/>
</dbReference>
<dbReference type="PROSITE" id="PS51257">
    <property type="entry name" value="PROKAR_LIPOPROTEIN"/>
    <property type="match status" value="1"/>
</dbReference>
<dbReference type="OrthoDB" id="288786at2759"/>
<reference evidence="2 3" key="1">
    <citation type="submission" date="2016-11" db="EMBL/GenBank/DDBJ databases">
        <title>The macronuclear genome of Stentor coeruleus: a giant cell with tiny introns.</title>
        <authorList>
            <person name="Slabodnick M."/>
            <person name="Ruby J.G."/>
            <person name="Reiff S.B."/>
            <person name="Swart E.C."/>
            <person name="Gosai S."/>
            <person name="Prabakaran S."/>
            <person name="Witkowska E."/>
            <person name="Larue G.E."/>
            <person name="Fisher S."/>
            <person name="Freeman R.M."/>
            <person name="Gunawardena J."/>
            <person name="Chu W."/>
            <person name="Stover N.A."/>
            <person name="Gregory B.D."/>
            <person name="Nowacki M."/>
            <person name="Derisi J."/>
            <person name="Roy S.W."/>
            <person name="Marshall W.F."/>
            <person name="Sood P."/>
        </authorList>
    </citation>
    <scope>NUCLEOTIDE SEQUENCE [LARGE SCALE GENOMIC DNA]</scope>
    <source>
        <strain evidence="2">WM001</strain>
    </source>
</reference>
<evidence type="ECO:0000313" key="3">
    <source>
        <dbReference type="Proteomes" id="UP000187209"/>
    </source>
</evidence>
<organism evidence="2 3">
    <name type="scientific">Stentor coeruleus</name>
    <dbReference type="NCBI Taxonomy" id="5963"/>
    <lineage>
        <taxon>Eukaryota</taxon>
        <taxon>Sar</taxon>
        <taxon>Alveolata</taxon>
        <taxon>Ciliophora</taxon>
        <taxon>Postciliodesmatophora</taxon>
        <taxon>Heterotrichea</taxon>
        <taxon>Heterotrichida</taxon>
        <taxon>Stentoridae</taxon>
        <taxon>Stentor</taxon>
    </lineage>
</organism>
<sequence length="435" mass="49573">MKDEKIVIIGGGVIGCSTAWMIKRLNPGCKVVILEKSNGIAQECSFQNGGILSYSTHSPWDGFSILNKVFNGINEPDSCYSMNPSLFITIDFWIWAWRFFWNSFSGYDKRDDNIFTLAKRTNEIHSFLKYEIAWKYKNFYEEYMGSDNGLVEVYSTIRGFRKAEIKGLKIKKRYNENFNAYSSREFCVEFEPSIIEWNQEITGCQKNISELHSAHNSYILSKNLLNLALSQGATIQCNADVESFQIKDKKIISLRLKNGREIKGDKFIICCGVGSRKIGKILGWTPPIWPVKGYTFNLVTSKKFKNSLYLEGEFPIYLANMGSFYRISGFCEFATIKDKDISQEKCYVIFNIIKKILNLQDGEITNFWACQRPVSVDDLPIIGQFPGIQNAYINAGHGSKGSILSLGSAEIMAHIVLGKVPLSDPKPFDPRRFWI</sequence>
<evidence type="ECO:0000313" key="2">
    <source>
        <dbReference type="EMBL" id="OMJ79922.1"/>
    </source>
</evidence>
<dbReference type="AlphaFoldDB" id="A0A1R2BSX6"/>
<evidence type="ECO:0000259" key="1">
    <source>
        <dbReference type="Pfam" id="PF01266"/>
    </source>
</evidence>
<dbReference type="SUPFAM" id="SSF51905">
    <property type="entry name" value="FAD/NAD(P)-binding domain"/>
    <property type="match status" value="1"/>
</dbReference>
<dbReference type="Proteomes" id="UP000187209">
    <property type="component" value="Unassembled WGS sequence"/>
</dbReference>
<keyword evidence="3" id="KW-1185">Reference proteome</keyword>
<dbReference type="Gene3D" id="3.30.9.10">
    <property type="entry name" value="D-Amino Acid Oxidase, subunit A, domain 2"/>
    <property type="match status" value="1"/>
</dbReference>
<dbReference type="Pfam" id="PF01266">
    <property type="entry name" value="DAO"/>
    <property type="match status" value="1"/>
</dbReference>
<dbReference type="GO" id="GO:0005737">
    <property type="term" value="C:cytoplasm"/>
    <property type="evidence" value="ECO:0007669"/>
    <property type="project" value="TreeGrafter"/>
</dbReference>
<dbReference type="Gene3D" id="3.50.50.60">
    <property type="entry name" value="FAD/NAD(P)-binding domain"/>
    <property type="match status" value="2"/>
</dbReference>
<comment type="caution">
    <text evidence="2">The sequence shown here is derived from an EMBL/GenBank/DDBJ whole genome shotgun (WGS) entry which is preliminary data.</text>
</comment>
<proteinExistence type="predicted"/>
<accession>A0A1R2BSX6</accession>
<dbReference type="InterPro" id="IPR006076">
    <property type="entry name" value="FAD-dep_OxRdtase"/>
</dbReference>
<dbReference type="InterPro" id="IPR036188">
    <property type="entry name" value="FAD/NAD-bd_sf"/>
</dbReference>
<gene>
    <name evidence="2" type="ORF">SteCoe_19953</name>
</gene>
<name>A0A1R2BSX6_9CILI</name>
<dbReference type="EMBL" id="MPUH01000448">
    <property type="protein sequence ID" value="OMJ79922.1"/>
    <property type="molecule type" value="Genomic_DNA"/>
</dbReference>
<feature type="domain" description="FAD dependent oxidoreductase" evidence="1">
    <location>
        <begin position="5"/>
        <end position="414"/>
    </location>
</feature>
<protein>
    <recommendedName>
        <fullName evidence="1">FAD dependent oxidoreductase domain-containing protein</fullName>
    </recommendedName>
</protein>